<dbReference type="EMBL" id="JBBKAK010000001">
    <property type="protein sequence ID" value="MEJ8672861.1"/>
    <property type="molecule type" value="Genomic_DNA"/>
</dbReference>
<keyword evidence="3" id="KW-1185">Reference proteome</keyword>
<comment type="caution">
    <text evidence="2">The sequence shown here is derived from an EMBL/GenBank/DDBJ whole genome shotgun (WGS) entry which is preliminary data.</text>
</comment>
<accession>A0ABU8UVB9</accession>
<name>A0ABU8UVB9_9ACTN</name>
<evidence type="ECO:0000256" key="1">
    <source>
        <dbReference type="SAM" id="MobiDB-lite"/>
    </source>
</evidence>
<reference evidence="2 3" key="1">
    <citation type="submission" date="2024-03" db="EMBL/GenBank/DDBJ databases">
        <title>Novel Streptomyces species of biotechnological and ecological value are a feature of Machair soil.</title>
        <authorList>
            <person name="Prole J.R."/>
            <person name="Goodfellow M."/>
            <person name="Allenby N."/>
            <person name="Ward A.C."/>
        </authorList>
    </citation>
    <scope>NUCLEOTIDE SEQUENCE [LARGE SCALE GENOMIC DNA]</scope>
    <source>
        <strain evidence="2 3">MS1.AVA.1</strain>
    </source>
</reference>
<sequence>MALADNPRPLGHETHHIVPEGDPRAEIARRILADAKIQWRNAAENGIHLPRTSMDPRTVPQAYTRHPTLHTDAYYKELTLRLIEAKHNGTVRETLAAIGEELRNGQFFHVEDNATQGQRFAELLMEQRANVDWLTDEEFLEIVEAAERRTRRSTP</sequence>
<evidence type="ECO:0000313" key="3">
    <source>
        <dbReference type="Proteomes" id="UP001376459"/>
    </source>
</evidence>
<dbReference type="InterPro" id="IPR032871">
    <property type="entry name" value="AHH_dom_containing"/>
</dbReference>
<proteinExistence type="predicted"/>
<dbReference type="Pfam" id="PF14412">
    <property type="entry name" value="AHH"/>
    <property type="match status" value="1"/>
</dbReference>
<feature type="region of interest" description="Disordered" evidence="1">
    <location>
        <begin position="1"/>
        <end position="22"/>
    </location>
</feature>
<protein>
    <submittedName>
        <fullName evidence="2">AHH domain-containing protein</fullName>
    </submittedName>
</protein>
<gene>
    <name evidence="2" type="ORF">WKI71_44405</name>
</gene>
<feature type="compositionally biased region" description="Basic and acidic residues" evidence="1">
    <location>
        <begin position="10"/>
        <end position="22"/>
    </location>
</feature>
<organism evidence="2 3">
    <name type="scientific">Streptomyces machairae</name>
    <dbReference type="NCBI Taxonomy" id="3134109"/>
    <lineage>
        <taxon>Bacteria</taxon>
        <taxon>Bacillati</taxon>
        <taxon>Actinomycetota</taxon>
        <taxon>Actinomycetes</taxon>
        <taxon>Kitasatosporales</taxon>
        <taxon>Streptomycetaceae</taxon>
        <taxon>Streptomyces</taxon>
    </lineage>
</organism>
<evidence type="ECO:0000313" key="2">
    <source>
        <dbReference type="EMBL" id="MEJ8672861.1"/>
    </source>
</evidence>
<dbReference type="Proteomes" id="UP001376459">
    <property type="component" value="Unassembled WGS sequence"/>
</dbReference>